<organism evidence="15 16">
    <name type="scientific">Candidatus Segetimicrobium genomatis</name>
    <dbReference type="NCBI Taxonomy" id="2569760"/>
    <lineage>
        <taxon>Bacteria</taxon>
        <taxon>Bacillati</taxon>
        <taxon>Candidatus Sysuimicrobiota</taxon>
        <taxon>Candidatus Sysuimicrobiia</taxon>
        <taxon>Candidatus Sysuimicrobiales</taxon>
        <taxon>Candidatus Segetimicrobiaceae</taxon>
        <taxon>Candidatus Segetimicrobium</taxon>
    </lineage>
</organism>
<evidence type="ECO:0000256" key="2">
    <source>
        <dbReference type="ARBA" id="ARBA00004919"/>
    </source>
</evidence>
<feature type="transmembrane region" description="Helical" evidence="14">
    <location>
        <begin position="283"/>
        <end position="306"/>
    </location>
</feature>
<evidence type="ECO:0000313" key="16">
    <source>
        <dbReference type="Proteomes" id="UP000320048"/>
    </source>
</evidence>
<comment type="miscellaneous">
    <text evidence="14">Carbon 2 of the heme B porphyrin ring is defined according to the Fischer nomenclature.</text>
</comment>
<feature type="transmembrane region" description="Helical" evidence="14">
    <location>
        <begin position="105"/>
        <end position="124"/>
    </location>
</feature>
<evidence type="ECO:0000313" key="15">
    <source>
        <dbReference type="EMBL" id="TMI78503.1"/>
    </source>
</evidence>
<dbReference type="NCBIfam" id="TIGR01473">
    <property type="entry name" value="cyoE_ctaB"/>
    <property type="match status" value="1"/>
</dbReference>
<feature type="transmembrane region" description="Helical" evidence="14">
    <location>
        <begin position="72"/>
        <end position="93"/>
    </location>
</feature>
<dbReference type="Proteomes" id="UP000320048">
    <property type="component" value="Unassembled WGS sequence"/>
</dbReference>
<dbReference type="NCBIfam" id="NF003349">
    <property type="entry name" value="PRK04375.1-2"/>
    <property type="match status" value="1"/>
</dbReference>
<comment type="caution">
    <text evidence="14">Lacks conserved residue(s) required for the propagation of feature annotation.</text>
</comment>
<accession>A0A537J4T1</accession>
<feature type="transmembrane region" description="Helical" evidence="14">
    <location>
        <begin position="583"/>
        <end position="605"/>
    </location>
</feature>
<gene>
    <name evidence="14" type="primary">ctaB</name>
    <name evidence="15" type="ORF">E6H04_12335</name>
</gene>
<protein>
    <recommendedName>
        <fullName evidence="11 14">Protoheme IX farnesyltransferase</fullName>
        <ecNumber evidence="3 14">2.5.1.141</ecNumber>
    </recommendedName>
    <alternativeName>
        <fullName evidence="12 14">Heme B farnesyltransferase</fullName>
    </alternativeName>
    <alternativeName>
        <fullName evidence="10 14">Heme O synthase</fullName>
    </alternativeName>
</protein>
<evidence type="ECO:0000256" key="5">
    <source>
        <dbReference type="ARBA" id="ARBA00022679"/>
    </source>
</evidence>
<feature type="transmembrane region" description="Helical" evidence="14">
    <location>
        <begin position="460"/>
        <end position="478"/>
    </location>
</feature>
<evidence type="ECO:0000256" key="9">
    <source>
        <dbReference type="ARBA" id="ARBA00023136"/>
    </source>
</evidence>
<dbReference type="InterPro" id="IPR003780">
    <property type="entry name" value="COX15/CtaA_fam"/>
</dbReference>
<feature type="transmembrane region" description="Helical" evidence="14">
    <location>
        <begin position="247"/>
        <end position="271"/>
    </location>
</feature>
<dbReference type="InterPro" id="IPR044878">
    <property type="entry name" value="UbiA_sf"/>
</dbReference>
<evidence type="ECO:0000256" key="6">
    <source>
        <dbReference type="ARBA" id="ARBA00022692"/>
    </source>
</evidence>
<feature type="transmembrane region" description="Helical" evidence="14">
    <location>
        <begin position="510"/>
        <end position="531"/>
    </location>
</feature>
<feature type="transmembrane region" description="Helical" evidence="14">
    <location>
        <begin position="431"/>
        <end position="454"/>
    </location>
</feature>
<sequence length="637" mass="65838">MPRQERNATRVEGGTTMRAYRALALAAAVGVYLLILLGGLVRLSGAGLACPDWPLCHGRLVPPLQGAVLIEYAHRLTAAGVSLLALVTALSAFRVRAVVPRAGATALWVLAIVAVQIGLGALTVKLRLTPLLVTIHLGVAELFLAAVLVQAVGALREPAPAPARTASFRQLVRGTGAATYVLILIGGYVASSGAGAACPDLPFCRGATIILADAGALFHMLHRGWAVVVAALVLATAAAARRVGGRSIVIAADLAAALVVLQFALGVLNIATRLAPIVRGAHLGVATLLFGTLVVLGAMSAAHPATAMGRLLRRERQPLPTIAGGSVEERARALPWGGPGASSSVLRAAARAVGDYAALMKPRIIALLLITTATTMAVALPHRLRLGVLLLTLLGGTLAAGSANAFNMYVDRDIDAVMRRTCLRPVPAGRLRPAQALGFGILTGLLSIGVMAWGVNVLSAILSTAGIAFYVGVYTLWLKRATPQNIVIGGAAGAVPPLVGWAAATGHVALPAAVLFAIVFLWTPPHFWALALGKTDDYRAAGIPMLPVVRGAGETRRQILIYSVVLAATTLLLYYPLQTLGSVYLAAAGVLNGLFVALAIAVAWGRAPWAPAALFGYSIVYLALLFGAMVIDRILLG</sequence>
<keyword evidence="7 14" id="KW-1133">Transmembrane helix</keyword>
<comment type="caution">
    <text evidence="15">The sequence shown here is derived from an EMBL/GenBank/DDBJ whole genome shotgun (WGS) entry which is preliminary data.</text>
</comment>
<dbReference type="Gene3D" id="1.10.357.140">
    <property type="entry name" value="UbiA prenyltransferase"/>
    <property type="match status" value="1"/>
</dbReference>
<dbReference type="InterPro" id="IPR006369">
    <property type="entry name" value="Protohaem_IX_farnesylTrfase"/>
</dbReference>
<evidence type="ECO:0000256" key="14">
    <source>
        <dbReference type="HAMAP-Rule" id="MF_00154"/>
    </source>
</evidence>
<feature type="transmembrane region" description="Helical" evidence="14">
    <location>
        <begin position="20"/>
        <end position="41"/>
    </location>
</feature>
<dbReference type="Pfam" id="PF01040">
    <property type="entry name" value="UbiA"/>
    <property type="match status" value="1"/>
</dbReference>
<feature type="transmembrane region" description="Helical" evidence="14">
    <location>
        <begin position="130"/>
        <end position="155"/>
    </location>
</feature>
<evidence type="ECO:0000256" key="13">
    <source>
        <dbReference type="ARBA" id="ARBA00047690"/>
    </source>
</evidence>
<evidence type="ECO:0000256" key="7">
    <source>
        <dbReference type="ARBA" id="ARBA00022989"/>
    </source>
</evidence>
<comment type="function">
    <text evidence="14">Converts heme B (protoheme IX) to heme O by substitution of the vinyl group on carbon 2 of heme B porphyrin ring with a hydroxyethyl farnesyl side group.</text>
</comment>
<dbReference type="EMBL" id="VBAO01000368">
    <property type="protein sequence ID" value="TMI78503.1"/>
    <property type="molecule type" value="Genomic_DNA"/>
</dbReference>
<feature type="transmembrane region" description="Helical" evidence="14">
    <location>
        <begin position="612"/>
        <end position="631"/>
    </location>
</feature>
<dbReference type="GO" id="GO:0008495">
    <property type="term" value="F:protoheme IX farnesyltransferase activity"/>
    <property type="evidence" value="ECO:0007669"/>
    <property type="project" value="UniProtKB-UniRule"/>
</dbReference>
<comment type="subcellular location">
    <subcellularLocation>
        <location evidence="1 14">Cell membrane</location>
        <topology evidence="1 14">Multi-pass membrane protein</topology>
    </subcellularLocation>
</comment>
<evidence type="ECO:0000256" key="12">
    <source>
        <dbReference type="ARBA" id="ARBA00042475"/>
    </source>
</evidence>
<dbReference type="InterPro" id="IPR000537">
    <property type="entry name" value="UbiA_prenyltransferase"/>
</dbReference>
<dbReference type="UniPathway" id="UPA00834">
    <property type="reaction ID" value="UER00712"/>
</dbReference>
<keyword evidence="6 14" id="KW-0812">Transmembrane</keyword>
<evidence type="ECO:0000256" key="11">
    <source>
        <dbReference type="ARBA" id="ARBA00040810"/>
    </source>
</evidence>
<evidence type="ECO:0000256" key="8">
    <source>
        <dbReference type="ARBA" id="ARBA00023133"/>
    </source>
</evidence>
<dbReference type="CDD" id="cd13957">
    <property type="entry name" value="PT_UbiA_Cox10"/>
    <property type="match status" value="1"/>
</dbReference>
<evidence type="ECO:0000256" key="10">
    <source>
        <dbReference type="ARBA" id="ARBA00030253"/>
    </source>
</evidence>
<dbReference type="AlphaFoldDB" id="A0A537J4T1"/>
<feature type="transmembrane region" description="Helical" evidence="14">
    <location>
        <begin position="559"/>
        <end position="577"/>
    </location>
</feature>
<name>A0A537J4T1_9BACT</name>
<dbReference type="FunFam" id="1.10.357.140:FF:000001">
    <property type="entry name" value="Protoheme IX farnesyltransferase"/>
    <property type="match status" value="1"/>
</dbReference>
<dbReference type="Pfam" id="PF02628">
    <property type="entry name" value="COX15-CtaA"/>
    <property type="match status" value="2"/>
</dbReference>
<keyword evidence="9 14" id="KW-0472">Membrane</keyword>
<feature type="transmembrane region" description="Helical" evidence="14">
    <location>
        <begin position="217"/>
        <end position="240"/>
    </location>
</feature>
<evidence type="ECO:0000256" key="4">
    <source>
        <dbReference type="ARBA" id="ARBA00022475"/>
    </source>
</evidence>
<comment type="similarity">
    <text evidence="14">Belongs to the UbiA prenyltransferase family. Protoheme IX farnesyltransferase subfamily.</text>
</comment>
<dbReference type="GO" id="GO:0048034">
    <property type="term" value="P:heme O biosynthetic process"/>
    <property type="evidence" value="ECO:0007669"/>
    <property type="project" value="UniProtKB-UniRule"/>
</dbReference>
<dbReference type="PANTHER" id="PTHR43448:SF7">
    <property type="entry name" value="4-HYDROXYBENZOATE SOLANESYLTRANSFERASE"/>
    <property type="match status" value="1"/>
</dbReference>
<keyword evidence="8 14" id="KW-0350">Heme biosynthesis</keyword>
<keyword evidence="4 14" id="KW-1003">Cell membrane</keyword>
<feature type="transmembrane region" description="Helical" evidence="14">
    <location>
        <begin position="388"/>
        <end position="410"/>
    </location>
</feature>
<proteinExistence type="inferred from homology"/>
<evidence type="ECO:0000256" key="1">
    <source>
        <dbReference type="ARBA" id="ARBA00004651"/>
    </source>
</evidence>
<dbReference type="HAMAP" id="MF_00154">
    <property type="entry name" value="CyoE_CtaB"/>
    <property type="match status" value="1"/>
</dbReference>
<dbReference type="GO" id="GO:0006784">
    <property type="term" value="P:heme A biosynthetic process"/>
    <property type="evidence" value="ECO:0007669"/>
    <property type="project" value="InterPro"/>
</dbReference>
<comment type="pathway">
    <text evidence="2 14">Porphyrin-containing compound metabolism; heme O biosynthesis; heme O from protoheme: step 1/1.</text>
</comment>
<evidence type="ECO:0000256" key="3">
    <source>
        <dbReference type="ARBA" id="ARBA00012292"/>
    </source>
</evidence>
<dbReference type="GO" id="GO:0005886">
    <property type="term" value="C:plasma membrane"/>
    <property type="evidence" value="ECO:0007669"/>
    <property type="project" value="UniProtKB-SubCell"/>
</dbReference>
<feature type="transmembrane region" description="Helical" evidence="14">
    <location>
        <begin position="176"/>
        <end position="197"/>
    </location>
</feature>
<reference evidence="15 16" key="1">
    <citation type="journal article" date="2019" name="Nat. Microbiol.">
        <title>Mediterranean grassland soil C-N compound turnover is dependent on rainfall and depth, and is mediated by genomically divergent microorganisms.</title>
        <authorList>
            <person name="Diamond S."/>
            <person name="Andeer P.F."/>
            <person name="Li Z."/>
            <person name="Crits-Christoph A."/>
            <person name="Burstein D."/>
            <person name="Anantharaman K."/>
            <person name="Lane K.R."/>
            <person name="Thomas B.C."/>
            <person name="Pan C."/>
            <person name="Northen T.R."/>
            <person name="Banfield J.F."/>
        </authorList>
    </citation>
    <scope>NUCLEOTIDE SEQUENCE [LARGE SCALE GENOMIC DNA]</scope>
    <source>
        <strain evidence="15">NP_7</strain>
    </source>
</reference>
<keyword evidence="5 14" id="KW-0808">Transferase</keyword>
<feature type="transmembrane region" description="Helical" evidence="14">
    <location>
        <begin position="485"/>
        <end position="504"/>
    </location>
</feature>
<dbReference type="InterPro" id="IPR030470">
    <property type="entry name" value="UbiA_prenylTrfase_CS"/>
</dbReference>
<comment type="catalytic activity">
    <reaction evidence="13 14">
        <text>heme b + (2E,6E)-farnesyl diphosphate + H2O = Fe(II)-heme o + diphosphate</text>
        <dbReference type="Rhea" id="RHEA:28070"/>
        <dbReference type="ChEBI" id="CHEBI:15377"/>
        <dbReference type="ChEBI" id="CHEBI:33019"/>
        <dbReference type="ChEBI" id="CHEBI:60344"/>
        <dbReference type="ChEBI" id="CHEBI:60530"/>
        <dbReference type="ChEBI" id="CHEBI:175763"/>
        <dbReference type="EC" id="2.5.1.141"/>
    </reaction>
</comment>
<dbReference type="PROSITE" id="PS00943">
    <property type="entry name" value="UBIA"/>
    <property type="match status" value="1"/>
</dbReference>
<dbReference type="PANTHER" id="PTHR43448">
    <property type="entry name" value="PROTOHEME IX FARNESYLTRANSFERASE, MITOCHONDRIAL"/>
    <property type="match status" value="1"/>
</dbReference>
<feature type="transmembrane region" description="Helical" evidence="14">
    <location>
        <begin position="364"/>
        <end position="382"/>
    </location>
</feature>
<dbReference type="EC" id="2.5.1.141" evidence="3 14"/>